<evidence type="ECO:0000313" key="2">
    <source>
        <dbReference type="Proteomes" id="UP001198571"/>
    </source>
</evidence>
<protein>
    <submittedName>
        <fullName evidence="1">GTP pyrophosphokinase</fullName>
    </submittedName>
</protein>
<dbReference type="EMBL" id="JACDXX010000017">
    <property type="protein sequence ID" value="MCB5411505.1"/>
    <property type="molecule type" value="Genomic_DNA"/>
</dbReference>
<dbReference type="Gene3D" id="1.10.3210.10">
    <property type="entry name" value="Hypothetical protein af1432"/>
    <property type="match status" value="1"/>
</dbReference>
<gene>
    <name evidence="1" type="ORF">H0485_16055</name>
</gene>
<dbReference type="RefSeq" id="WP_226936977.1">
    <property type="nucleotide sequence ID" value="NZ_JACDXX010000017.1"/>
</dbReference>
<dbReference type="Proteomes" id="UP001198571">
    <property type="component" value="Unassembled WGS sequence"/>
</dbReference>
<name>A0ABS8CQ37_9RHOB</name>
<proteinExistence type="predicted"/>
<comment type="caution">
    <text evidence="1">The sequence shown here is derived from an EMBL/GenBank/DDBJ whole genome shotgun (WGS) entry which is preliminary data.</text>
</comment>
<keyword evidence="2" id="KW-1185">Reference proteome</keyword>
<evidence type="ECO:0000313" key="1">
    <source>
        <dbReference type="EMBL" id="MCB5411505.1"/>
    </source>
</evidence>
<accession>A0ABS8CQ37</accession>
<organism evidence="1 2">
    <name type="scientific">Pseudogemmobacter faecipullorum</name>
    <dbReference type="NCBI Taxonomy" id="2755041"/>
    <lineage>
        <taxon>Bacteria</taxon>
        <taxon>Pseudomonadati</taxon>
        <taxon>Pseudomonadota</taxon>
        <taxon>Alphaproteobacteria</taxon>
        <taxon>Rhodobacterales</taxon>
        <taxon>Paracoccaceae</taxon>
        <taxon>Pseudogemmobacter</taxon>
    </lineage>
</organism>
<sequence length="138" mass="15322">MQLDRAIQIAATAHAGQMDRGGQPYILHPLRVMLGASTADERVVAVLHDVVEDSDWTLEQLRAEGLTDAQASGLQAVTKRDGEDYPDFIDRAGRDPLGRAVKILDLRDNCDLTRIKELSSRDLERLEKYQRALAQLAA</sequence>
<reference evidence="1 2" key="1">
    <citation type="submission" date="2020-07" db="EMBL/GenBank/DDBJ databases">
        <title>Pseudogemmobacter sp. nov., isolated from poultry manure in Taiwan.</title>
        <authorList>
            <person name="Lin S.-Y."/>
            <person name="Tang Y.-S."/>
            <person name="Young C.-C."/>
        </authorList>
    </citation>
    <scope>NUCLEOTIDE SEQUENCE [LARGE SCALE GENOMIC DNA]</scope>
    <source>
        <strain evidence="1 2">CC-YST710</strain>
    </source>
</reference>
<dbReference type="SUPFAM" id="SSF109604">
    <property type="entry name" value="HD-domain/PDEase-like"/>
    <property type="match status" value="1"/>
</dbReference>